<dbReference type="GO" id="GO:0016740">
    <property type="term" value="F:transferase activity"/>
    <property type="evidence" value="ECO:0007669"/>
    <property type="project" value="UniProtKB-KW"/>
</dbReference>
<dbReference type="Pfam" id="PF02397">
    <property type="entry name" value="Bac_transf"/>
    <property type="match status" value="1"/>
</dbReference>
<keyword evidence="3" id="KW-0812">Transmembrane</keyword>
<evidence type="ECO:0000256" key="1">
    <source>
        <dbReference type="ARBA" id="ARBA00006464"/>
    </source>
</evidence>
<sequence>MNVVENSAQAIQMGRPMHPFRALIRYSVAWLLVVFVPLVALDQMPAVDAFTDPLLLNTGAAATAALLLGLFLVGRVLNLPGTRGAVHGVPIMLISFGIAALVLFSFRIEYSRALLAYSTVVGTVFAMRLRWFEPSLVQQTFYLVPFGKATRMEKIGNFPVERMELPRIPDNTRSSIVADFRADLPDEWERLLAQASLAGVPVYHYKQLTESLTGQVKIEHLSENSFGSLVPNQSYTPIKRLIDIVGSVIAIAIALPVMVVLALLIWLEDRQSPFYVQKRAGHGGRPFRMYKFRSMTNRPPADGERAREEAITQDGDKRVTKIGRVIRKFRLDELPQLFNVLKGEMSLIGPRPEANELAEWYEDNLAFYSYRNIVKPGLTGWAQVNQGHVATLEDIDVKLQYDFYYIKYFSFWLDVLIVMRTIHTIATGFGSK</sequence>
<keyword evidence="2" id="KW-0270">Exopolysaccharide synthesis</keyword>
<dbReference type="Proteomes" id="UP000603317">
    <property type="component" value="Unassembled WGS sequence"/>
</dbReference>
<dbReference type="PANTHER" id="PTHR30576">
    <property type="entry name" value="COLANIC BIOSYNTHESIS UDP-GLUCOSE LIPID CARRIER TRANSFERASE"/>
    <property type="match status" value="1"/>
</dbReference>
<feature type="transmembrane region" description="Helical" evidence="3">
    <location>
        <begin position="114"/>
        <end position="131"/>
    </location>
</feature>
<evidence type="ECO:0000313" key="5">
    <source>
        <dbReference type="EMBL" id="GGA11860.1"/>
    </source>
</evidence>
<keyword evidence="6" id="KW-1185">Reference proteome</keyword>
<evidence type="ECO:0000313" key="6">
    <source>
        <dbReference type="Proteomes" id="UP000603317"/>
    </source>
</evidence>
<evidence type="ECO:0000259" key="4">
    <source>
        <dbReference type="Pfam" id="PF02397"/>
    </source>
</evidence>
<dbReference type="EMBL" id="BMID01000001">
    <property type="protein sequence ID" value="GGA11860.1"/>
    <property type="molecule type" value="Genomic_DNA"/>
</dbReference>
<proteinExistence type="inferred from homology"/>
<feature type="transmembrane region" description="Helical" evidence="3">
    <location>
        <begin position="53"/>
        <end position="73"/>
    </location>
</feature>
<feature type="transmembrane region" description="Helical" evidence="3">
    <location>
        <begin position="85"/>
        <end position="108"/>
    </location>
</feature>
<protein>
    <submittedName>
        <fullName evidence="5">Glycosyl transferase</fullName>
    </submittedName>
</protein>
<gene>
    <name evidence="5" type="primary">wcaJ</name>
    <name evidence="5" type="ORF">GCM10010923_23130</name>
</gene>
<organism evidence="5 6">
    <name type="scientific">Blastomonas marina</name>
    <dbReference type="NCBI Taxonomy" id="1867408"/>
    <lineage>
        <taxon>Bacteria</taxon>
        <taxon>Pseudomonadati</taxon>
        <taxon>Pseudomonadota</taxon>
        <taxon>Alphaproteobacteria</taxon>
        <taxon>Sphingomonadales</taxon>
        <taxon>Sphingomonadaceae</taxon>
        <taxon>Blastomonas</taxon>
    </lineage>
</organism>
<evidence type="ECO:0000256" key="3">
    <source>
        <dbReference type="SAM" id="Phobius"/>
    </source>
</evidence>
<dbReference type="PANTHER" id="PTHR30576:SF0">
    <property type="entry name" value="UNDECAPRENYL-PHOSPHATE N-ACETYLGALACTOSAMINYL 1-PHOSPHATE TRANSFERASE-RELATED"/>
    <property type="match status" value="1"/>
</dbReference>
<feature type="transmembrane region" description="Helical" evidence="3">
    <location>
        <begin position="241"/>
        <end position="267"/>
    </location>
</feature>
<comment type="caution">
    <text evidence="5">The sequence shown here is derived from an EMBL/GenBank/DDBJ whole genome shotgun (WGS) entry which is preliminary data.</text>
</comment>
<reference evidence="6" key="1">
    <citation type="journal article" date="2019" name="Int. J. Syst. Evol. Microbiol.">
        <title>The Global Catalogue of Microorganisms (GCM) 10K type strain sequencing project: providing services to taxonomists for standard genome sequencing and annotation.</title>
        <authorList>
            <consortium name="The Broad Institute Genomics Platform"/>
            <consortium name="The Broad Institute Genome Sequencing Center for Infectious Disease"/>
            <person name="Wu L."/>
            <person name="Ma J."/>
        </authorList>
    </citation>
    <scope>NUCLEOTIDE SEQUENCE [LARGE SCALE GENOMIC DNA]</scope>
    <source>
        <strain evidence="6">CGMCC 1.15297</strain>
    </source>
</reference>
<comment type="similarity">
    <text evidence="1">Belongs to the bacterial sugar transferase family.</text>
</comment>
<dbReference type="InterPro" id="IPR003362">
    <property type="entry name" value="Bact_transf"/>
</dbReference>
<keyword evidence="3" id="KW-0472">Membrane</keyword>
<feature type="transmembrane region" description="Helical" evidence="3">
    <location>
        <begin position="23"/>
        <end position="41"/>
    </location>
</feature>
<keyword evidence="5" id="KW-0808">Transferase</keyword>
<keyword evidence="3" id="KW-1133">Transmembrane helix</keyword>
<accession>A0ABQ1FH28</accession>
<feature type="domain" description="Bacterial sugar transferase" evidence="4">
    <location>
        <begin position="239"/>
        <end position="425"/>
    </location>
</feature>
<name>A0ABQ1FH28_9SPHN</name>
<evidence type="ECO:0000256" key="2">
    <source>
        <dbReference type="ARBA" id="ARBA00023169"/>
    </source>
</evidence>